<evidence type="ECO:0000313" key="4">
    <source>
        <dbReference type="Proteomes" id="UP001054821"/>
    </source>
</evidence>
<dbReference type="EMBL" id="CABIKO010000007">
    <property type="protein sequence ID" value="VVA13362.1"/>
    <property type="molecule type" value="Genomic_DNA"/>
</dbReference>
<gene>
    <name evidence="2" type="ORF">ALMOND_2B008249</name>
    <name evidence="1" type="ORF">L3X38_005172</name>
</gene>
<reference evidence="3" key="2">
    <citation type="journal article" date="2020" name="Plant J.">
        <title>Transposons played a major role in the diversification between the closely related almond and peach genomes: results from the almond genome sequence.</title>
        <authorList>
            <person name="Alioto T."/>
            <person name="Alexiou K.G."/>
            <person name="Bardil A."/>
            <person name="Barteri F."/>
            <person name="Castanera R."/>
            <person name="Cruz F."/>
            <person name="Dhingra A."/>
            <person name="Duval H."/>
            <person name="Fernandez I Marti A."/>
            <person name="Frias L."/>
            <person name="Galan B."/>
            <person name="Garcia J.L."/>
            <person name="Howad W."/>
            <person name="Gomez-Garrido J."/>
            <person name="Gut M."/>
            <person name="Julca I."/>
            <person name="Morata J."/>
            <person name="Puigdomenech P."/>
            <person name="Ribeca P."/>
            <person name="Rubio Cabetas M.J."/>
            <person name="Vlasova A."/>
            <person name="Wirthensohn M."/>
            <person name="Garcia-Mas J."/>
            <person name="Gabaldon T."/>
            <person name="Casacuberta J.M."/>
            <person name="Arus P."/>
        </authorList>
    </citation>
    <scope>NUCLEOTIDE SEQUENCE [LARGE SCALE GENOMIC DNA]</scope>
    <source>
        <strain evidence="3">cv. Texas</strain>
    </source>
</reference>
<accession>A0A5E4ECY1</accession>
<name>A0A5E4ECY1_PRUDU</name>
<proteinExistence type="predicted"/>
<dbReference type="Proteomes" id="UP001054821">
    <property type="component" value="Chromosome 1"/>
</dbReference>
<dbReference type="Gramene" id="VVA13362">
    <property type="protein sequence ID" value="VVA13362"/>
    <property type="gene ID" value="Prudul26B008249"/>
</dbReference>
<evidence type="ECO:0000313" key="3">
    <source>
        <dbReference type="Proteomes" id="UP000327085"/>
    </source>
</evidence>
<dbReference type="InParanoid" id="A0A5E4ECY1"/>
<organism evidence="2 3">
    <name type="scientific">Prunus dulcis</name>
    <name type="common">Almond</name>
    <name type="synonym">Amygdalus dulcis</name>
    <dbReference type="NCBI Taxonomy" id="3755"/>
    <lineage>
        <taxon>Eukaryota</taxon>
        <taxon>Viridiplantae</taxon>
        <taxon>Streptophyta</taxon>
        <taxon>Embryophyta</taxon>
        <taxon>Tracheophyta</taxon>
        <taxon>Spermatophyta</taxon>
        <taxon>Magnoliopsida</taxon>
        <taxon>eudicotyledons</taxon>
        <taxon>Gunneridae</taxon>
        <taxon>Pentapetalae</taxon>
        <taxon>rosids</taxon>
        <taxon>fabids</taxon>
        <taxon>Rosales</taxon>
        <taxon>Rosaceae</taxon>
        <taxon>Amygdaloideae</taxon>
        <taxon>Amygdaleae</taxon>
        <taxon>Prunus</taxon>
    </lineage>
</organism>
<dbReference type="Proteomes" id="UP000327085">
    <property type="component" value="Chromosome 1"/>
</dbReference>
<protein>
    <submittedName>
        <fullName evidence="2">Uncharacterized protein</fullName>
    </submittedName>
</protein>
<evidence type="ECO:0000313" key="1">
    <source>
        <dbReference type="EMBL" id="KAI5352281.1"/>
    </source>
</evidence>
<sequence>MMSLALGPLIRETDLGGHCVQALTAAPTSRPEPIDIVNDDPFNRSPIIRRITTQDRVDGGKRPSRPGPTPWATMNMLSKSALVRSNSGMVSALASEDITSCFIGLLFHGFNLAKQPFADRMA</sequence>
<reference evidence="2" key="1">
    <citation type="submission" date="2019-07" db="EMBL/GenBank/DDBJ databases">
        <authorList>
            <person name="Alioto T."/>
            <person name="Alioto T."/>
            <person name="Gomez Garrido J."/>
        </authorList>
    </citation>
    <scope>NUCLEOTIDE SEQUENCE</scope>
</reference>
<reference evidence="1 4" key="3">
    <citation type="journal article" date="2022" name="G3 (Bethesda)">
        <title>Whole-genome sequence and methylome profiling of the almond [Prunus dulcis (Mill.) D.A. Webb] cultivar 'Nonpareil'.</title>
        <authorList>
            <person name="D'Amico-Willman K.M."/>
            <person name="Ouma W.Z."/>
            <person name="Meulia T."/>
            <person name="Sideli G.M."/>
            <person name="Gradziel T.M."/>
            <person name="Fresnedo-Ramirez J."/>
        </authorList>
    </citation>
    <scope>NUCLEOTIDE SEQUENCE [LARGE SCALE GENOMIC DNA]</scope>
    <source>
        <strain evidence="1">Clone GOH B32 T37-40</strain>
    </source>
</reference>
<keyword evidence="4" id="KW-1185">Reference proteome</keyword>
<evidence type="ECO:0000313" key="2">
    <source>
        <dbReference type="EMBL" id="VVA13362.1"/>
    </source>
</evidence>
<dbReference type="EMBL" id="JAJFAZ020000001">
    <property type="protein sequence ID" value="KAI5352281.1"/>
    <property type="molecule type" value="Genomic_DNA"/>
</dbReference>
<dbReference type="AlphaFoldDB" id="A0A5E4ECY1"/>